<proteinExistence type="predicted"/>
<protein>
    <submittedName>
        <fullName evidence="1">Uncharacterized protein</fullName>
    </submittedName>
</protein>
<accession>A0ACC3S586</accession>
<sequence length="202" mass="22753">MRACASCFCHHTTFPVVYSAQRQHHNEYSSHDALILTEGPPENSSRLESQPSPCHSSSSEQAPTSPLPQPEPRNNETPSKLTTFPQQPCPTHRLPARSPPVNLLFIDREHKHRLDPRTPYPLSTSPRAPIPNQIALARRYLTQPTIAPRDCKLLPLAIRTARSLRVGRRRRPEGRVRTRTRVAAGLEMHDAGVRHRAAETAR</sequence>
<gene>
    <name evidence="1" type="ORF">M8818_007785</name>
</gene>
<dbReference type="EMBL" id="JAMKPW020000044">
    <property type="protein sequence ID" value="KAK8192615.1"/>
    <property type="molecule type" value="Genomic_DNA"/>
</dbReference>
<organism evidence="1 2">
    <name type="scientific">Zalaria obscura</name>
    <dbReference type="NCBI Taxonomy" id="2024903"/>
    <lineage>
        <taxon>Eukaryota</taxon>
        <taxon>Fungi</taxon>
        <taxon>Dikarya</taxon>
        <taxon>Ascomycota</taxon>
        <taxon>Pezizomycotina</taxon>
        <taxon>Dothideomycetes</taxon>
        <taxon>Dothideomycetidae</taxon>
        <taxon>Dothideales</taxon>
        <taxon>Zalariaceae</taxon>
        <taxon>Zalaria</taxon>
    </lineage>
</organism>
<comment type="caution">
    <text evidence="1">The sequence shown here is derived from an EMBL/GenBank/DDBJ whole genome shotgun (WGS) entry which is preliminary data.</text>
</comment>
<evidence type="ECO:0000313" key="2">
    <source>
        <dbReference type="Proteomes" id="UP001320706"/>
    </source>
</evidence>
<name>A0ACC3S586_9PEZI</name>
<reference evidence="1" key="1">
    <citation type="submission" date="2024-02" db="EMBL/GenBank/DDBJ databases">
        <title>Metagenome Assembled Genome of Zalaria obscura JY119.</title>
        <authorList>
            <person name="Vighnesh L."/>
            <person name="Jagadeeshwari U."/>
            <person name="Venkata Ramana C."/>
            <person name="Sasikala C."/>
        </authorList>
    </citation>
    <scope>NUCLEOTIDE SEQUENCE</scope>
    <source>
        <strain evidence="1">JY119</strain>
    </source>
</reference>
<keyword evidence="2" id="KW-1185">Reference proteome</keyword>
<dbReference type="Proteomes" id="UP001320706">
    <property type="component" value="Unassembled WGS sequence"/>
</dbReference>
<evidence type="ECO:0000313" key="1">
    <source>
        <dbReference type="EMBL" id="KAK8192615.1"/>
    </source>
</evidence>